<organism evidence="1 2">
    <name type="scientific">Salinimonas marina</name>
    <dbReference type="NCBI Taxonomy" id="2785918"/>
    <lineage>
        <taxon>Bacteria</taxon>
        <taxon>Pseudomonadati</taxon>
        <taxon>Pseudomonadota</taxon>
        <taxon>Gammaproteobacteria</taxon>
        <taxon>Alteromonadales</taxon>
        <taxon>Alteromonadaceae</taxon>
        <taxon>Alteromonas/Salinimonas group</taxon>
        <taxon>Salinimonas</taxon>
    </lineage>
</organism>
<keyword evidence="2" id="KW-1185">Reference proteome</keyword>
<dbReference type="RefSeq" id="WP_195810219.1">
    <property type="nucleotide sequence ID" value="NZ_CP064795.1"/>
</dbReference>
<dbReference type="EMBL" id="CP064795">
    <property type="protein sequence ID" value="QPG05128.1"/>
    <property type="molecule type" value="Genomic_DNA"/>
</dbReference>
<proteinExistence type="predicted"/>
<dbReference type="AlphaFoldDB" id="A0A7S9DWA6"/>
<evidence type="ECO:0000313" key="1">
    <source>
        <dbReference type="EMBL" id="QPG05128.1"/>
    </source>
</evidence>
<sequence>MATFVSTTAVAQTHPDTSFGVAFNTAYNDNIQRQSDEQAVSDVFAAASPYARLAGAMA</sequence>
<evidence type="ECO:0000313" key="2">
    <source>
        <dbReference type="Proteomes" id="UP000595095"/>
    </source>
</evidence>
<gene>
    <name evidence="1" type="ORF">IT774_13475</name>
</gene>
<protein>
    <submittedName>
        <fullName evidence="1">Uncharacterized protein</fullName>
    </submittedName>
</protein>
<dbReference type="Proteomes" id="UP000595095">
    <property type="component" value="Chromosome"/>
</dbReference>
<reference evidence="1 2" key="1">
    <citation type="submission" date="2020-11" db="EMBL/GenBank/DDBJ databases">
        <title>Complete genome sequence for Salinimonas sp. strain G2-b.</title>
        <authorList>
            <person name="Park S.-J."/>
        </authorList>
    </citation>
    <scope>NUCLEOTIDE SEQUENCE [LARGE SCALE GENOMIC DNA]</scope>
    <source>
        <strain evidence="1 2">G2-b</strain>
    </source>
</reference>
<name>A0A7S9DWA6_9ALTE</name>
<accession>A0A7S9DWA6</accession>
<dbReference type="KEGG" id="smaa:IT774_13475"/>